<comment type="caution">
    <text evidence="5">The sequence shown here is derived from an EMBL/GenBank/DDBJ whole genome shotgun (WGS) entry which is preliminary data.</text>
</comment>
<organism evidence="5 6">
    <name type="scientific">Owenia fusiformis</name>
    <name type="common">Polychaete worm</name>
    <dbReference type="NCBI Taxonomy" id="6347"/>
    <lineage>
        <taxon>Eukaryota</taxon>
        <taxon>Metazoa</taxon>
        <taxon>Spiralia</taxon>
        <taxon>Lophotrochozoa</taxon>
        <taxon>Annelida</taxon>
        <taxon>Polychaeta</taxon>
        <taxon>Sedentaria</taxon>
        <taxon>Canalipalpata</taxon>
        <taxon>Sabellida</taxon>
        <taxon>Oweniida</taxon>
        <taxon>Oweniidae</taxon>
        <taxon>Owenia</taxon>
    </lineage>
</organism>
<reference evidence="5" key="1">
    <citation type="submission" date="2022-03" db="EMBL/GenBank/DDBJ databases">
        <authorList>
            <person name="Martin C."/>
        </authorList>
    </citation>
    <scope>NUCLEOTIDE SEQUENCE</scope>
</reference>
<dbReference type="PROSITE" id="PS50261">
    <property type="entry name" value="G_PROTEIN_RECEP_F2_4"/>
    <property type="match status" value="1"/>
</dbReference>
<dbReference type="SUPFAM" id="SSF81321">
    <property type="entry name" value="Family A G protein-coupled receptor-like"/>
    <property type="match status" value="1"/>
</dbReference>
<dbReference type="GO" id="GO:0005886">
    <property type="term" value="C:plasma membrane"/>
    <property type="evidence" value="ECO:0007669"/>
    <property type="project" value="TreeGrafter"/>
</dbReference>
<evidence type="ECO:0000256" key="4">
    <source>
        <dbReference type="ARBA" id="ARBA00023136"/>
    </source>
</evidence>
<proteinExistence type="predicted"/>
<dbReference type="GO" id="GO:0007166">
    <property type="term" value="P:cell surface receptor signaling pathway"/>
    <property type="evidence" value="ECO:0007669"/>
    <property type="project" value="InterPro"/>
</dbReference>
<dbReference type="PROSITE" id="PS50262">
    <property type="entry name" value="G_PROTEIN_RECEP_F1_2"/>
    <property type="match status" value="1"/>
</dbReference>
<keyword evidence="4" id="KW-0472">Membrane</keyword>
<dbReference type="GO" id="GO:0004930">
    <property type="term" value="F:G protein-coupled receptor activity"/>
    <property type="evidence" value="ECO:0007669"/>
    <property type="project" value="InterPro"/>
</dbReference>
<name>A0A8J1XG36_OWEFU</name>
<dbReference type="AlphaFoldDB" id="A0A8J1XG36"/>
<dbReference type="Pfam" id="PF05296">
    <property type="entry name" value="TAS2R"/>
    <property type="match status" value="1"/>
</dbReference>
<sequence>MIGHNISSRCDNFSDCGGDLLLLGSGVWFDVIHISGFTSLTISTLFSTGVLIFVAVTTRRSSLAFRLLKLPERLVVYLAICDLMWSTTHIVDHVYMWVTYDHPPDLLCNALAFLLSEFVLAQGLVVSFAAINAMVIVVLGKTIELGRYDWRLVVVALGLPTVWGVVLLVLGVFGPSGAWCLIDARKETYALFNNLYSSTMIVVFMVNLFSYTLVICKVRVHSKNIKQSTQGSAINKIAATSALLILAYFAQWWPWFIYAIWSLIGNSPHIILVVLNTIFCNLGGAFNFFAYSTFRKRLGERNANVTTERLEGCEDEVQAPTSSKATKDMRY</sequence>
<dbReference type="GO" id="GO:0007189">
    <property type="term" value="P:adenylate cyclase-activating G protein-coupled receptor signaling pathway"/>
    <property type="evidence" value="ECO:0007669"/>
    <property type="project" value="TreeGrafter"/>
</dbReference>
<dbReference type="InterPro" id="IPR017981">
    <property type="entry name" value="GPCR_2-like_7TM"/>
</dbReference>
<keyword evidence="2" id="KW-0812">Transmembrane</keyword>
<dbReference type="GO" id="GO:0033038">
    <property type="term" value="F:bitter taste receptor activity"/>
    <property type="evidence" value="ECO:0007669"/>
    <property type="project" value="InterPro"/>
</dbReference>
<accession>A0A8J1XG36</accession>
<protein>
    <submittedName>
        <fullName evidence="5">Uncharacterized protein</fullName>
    </submittedName>
</protein>
<evidence type="ECO:0000256" key="3">
    <source>
        <dbReference type="ARBA" id="ARBA00022989"/>
    </source>
</evidence>
<evidence type="ECO:0000256" key="1">
    <source>
        <dbReference type="ARBA" id="ARBA00004141"/>
    </source>
</evidence>
<keyword evidence="3" id="KW-1133">Transmembrane helix</keyword>
<evidence type="ECO:0000256" key="2">
    <source>
        <dbReference type="ARBA" id="ARBA00022692"/>
    </source>
</evidence>
<dbReference type="OrthoDB" id="6115658at2759"/>
<dbReference type="InterPro" id="IPR017452">
    <property type="entry name" value="GPCR_Rhodpsn_7TM"/>
</dbReference>
<dbReference type="EMBL" id="CAIIXF020000005">
    <property type="protein sequence ID" value="CAH1784564.1"/>
    <property type="molecule type" value="Genomic_DNA"/>
</dbReference>
<dbReference type="Gene3D" id="1.20.1070.10">
    <property type="entry name" value="Rhodopsin 7-helix transmembrane proteins"/>
    <property type="match status" value="1"/>
</dbReference>
<keyword evidence="6" id="KW-1185">Reference proteome</keyword>
<comment type="subcellular location">
    <subcellularLocation>
        <location evidence="1">Membrane</location>
        <topology evidence="1">Multi-pass membrane protein</topology>
    </subcellularLocation>
</comment>
<dbReference type="PANTHER" id="PTHR23112:SF0">
    <property type="entry name" value="TRANSMEMBRANE PROTEIN 116"/>
    <property type="match status" value="1"/>
</dbReference>
<dbReference type="Proteomes" id="UP000749559">
    <property type="component" value="Unassembled WGS sequence"/>
</dbReference>
<dbReference type="InterPro" id="IPR007960">
    <property type="entry name" value="TAS2R"/>
</dbReference>
<gene>
    <name evidence="5" type="ORF">OFUS_LOCUS10736</name>
</gene>
<dbReference type="PANTHER" id="PTHR23112">
    <property type="entry name" value="G PROTEIN-COUPLED RECEPTOR 157-RELATED"/>
    <property type="match status" value="1"/>
</dbReference>
<evidence type="ECO:0000313" key="5">
    <source>
        <dbReference type="EMBL" id="CAH1784564.1"/>
    </source>
</evidence>
<evidence type="ECO:0000313" key="6">
    <source>
        <dbReference type="Proteomes" id="UP000749559"/>
    </source>
</evidence>